<reference evidence="1" key="2">
    <citation type="journal article" date="2015" name="Fish Shellfish Immunol.">
        <title>Early steps in the European eel (Anguilla anguilla)-Vibrio vulnificus interaction in the gills: Role of the RtxA13 toxin.</title>
        <authorList>
            <person name="Callol A."/>
            <person name="Pajuelo D."/>
            <person name="Ebbesson L."/>
            <person name="Teles M."/>
            <person name="MacKenzie S."/>
            <person name="Amaro C."/>
        </authorList>
    </citation>
    <scope>NUCLEOTIDE SEQUENCE</scope>
</reference>
<dbReference type="EMBL" id="GBXM01059297">
    <property type="protein sequence ID" value="JAH49280.1"/>
    <property type="molecule type" value="Transcribed_RNA"/>
</dbReference>
<reference evidence="1" key="1">
    <citation type="submission" date="2014-11" db="EMBL/GenBank/DDBJ databases">
        <authorList>
            <person name="Amaro Gonzalez C."/>
        </authorList>
    </citation>
    <scope>NUCLEOTIDE SEQUENCE</scope>
</reference>
<evidence type="ECO:0000313" key="1">
    <source>
        <dbReference type="EMBL" id="JAH49280.1"/>
    </source>
</evidence>
<sequence length="65" mass="7068">MELKHSLVRNCTVAERKCCMDGMVDNLLGVHVRKTRPVHRGQRGVRQSLCALLLGGGKENPGGQG</sequence>
<accession>A0A0E9T8V8</accession>
<organism evidence="1">
    <name type="scientific">Anguilla anguilla</name>
    <name type="common">European freshwater eel</name>
    <name type="synonym">Muraena anguilla</name>
    <dbReference type="NCBI Taxonomy" id="7936"/>
    <lineage>
        <taxon>Eukaryota</taxon>
        <taxon>Metazoa</taxon>
        <taxon>Chordata</taxon>
        <taxon>Craniata</taxon>
        <taxon>Vertebrata</taxon>
        <taxon>Euteleostomi</taxon>
        <taxon>Actinopterygii</taxon>
        <taxon>Neopterygii</taxon>
        <taxon>Teleostei</taxon>
        <taxon>Anguilliformes</taxon>
        <taxon>Anguillidae</taxon>
        <taxon>Anguilla</taxon>
    </lineage>
</organism>
<proteinExistence type="predicted"/>
<dbReference type="AlphaFoldDB" id="A0A0E9T8V8"/>
<name>A0A0E9T8V8_ANGAN</name>
<protein>
    <submittedName>
        <fullName evidence="1">Uncharacterized protein</fullName>
    </submittedName>
</protein>